<dbReference type="GO" id="GO:0061630">
    <property type="term" value="F:ubiquitin protein ligase activity"/>
    <property type="evidence" value="ECO:0007669"/>
    <property type="project" value="UniProtKB-EC"/>
</dbReference>
<keyword evidence="9" id="KW-0833">Ubl conjugation pathway</keyword>
<dbReference type="EMBL" id="ML120361">
    <property type="protein sequence ID" value="RPB03654.1"/>
    <property type="molecule type" value="Genomic_DNA"/>
</dbReference>
<evidence type="ECO:0000259" key="13">
    <source>
        <dbReference type="PROSITE" id="PS50089"/>
    </source>
</evidence>
<organism evidence="14 15">
    <name type="scientific">Choiromyces venosus 120613-1</name>
    <dbReference type="NCBI Taxonomy" id="1336337"/>
    <lineage>
        <taxon>Eukaryota</taxon>
        <taxon>Fungi</taxon>
        <taxon>Dikarya</taxon>
        <taxon>Ascomycota</taxon>
        <taxon>Pezizomycotina</taxon>
        <taxon>Pezizomycetes</taxon>
        <taxon>Pezizales</taxon>
        <taxon>Tuberaceae</taxon>
        <taxon>Choiromyces</taxon>
    </lineage>
</organism>
<keyword evidence="5" id="KW-0862">Zinc</keyword>
<dbReference type="GO" id="GO:0008270">
    <property type="term" value="F:zinc ion binding"/>
    <property type="evidence" value="ECO:0007669"/>
    <property type="project" value="UniProtKB-KW"/>
</dbReference>
<gene>
    <name evidence="14" type="ORF">L873DRAFT_1840886</name>
</gene>
<dbReference type="GO" id="GO:0030674">
    <property type="term" value="F:protein-macromolecule adaptor activity"/>
    <property type="evidence" value="ECO:0007669"/>
    <property type="project" value="TreeGrafter"/>
</dbReference>
<dbReference type="GO" id="GO:0033263">
    <property type="term" value="C:CORVET complex"/>
    <property type="evidence" value="ECO:0007669"/>
    <property type="project" value="UniProtKB-UniRule"/>
</dbReference>
<dbReference type="Gene3D" id="3.30.40.10">
    <property type="entry name" value="Zinc/RING finger domain, C3HC4 (zinc finger)"/>
    <property type="match status" value="1"/>
</dbReference>
<evidence type="ECO:0000313" key="15">
    <source>
        <dbReference type="Proteomes" id="UP000276215"/>
    </source>
</evidence>
<dbReference type="Pfam" id="PF12451">
    <property type="entry name" value="VPS11_C"/>
    <property type="match status" value="1"/>
</dbReference>
<proteinExistence type="inferred from homology"/>
<dbReference type="PROSITE" id="PS50089">
    <property type="entry name" value="ZF_RING_2"/>
    <property type="match status" value="1"/>
</dbReference>
<sequence length="1039" mass="115127">MALGSWKSFNFFIVTPVKAIDDPDNAPPLFEGADITALTSGSDTLFIGTSAGIVHVVNSAFKIVRSFPTYENDSEHVGSIRHIKQVEGTKLLVTVSEDLSTEPVLKVWALDKTERKTGLPRCQSTVTIQNGRRQFPISAFATTPSLSLVAVGFANGSIVLIRGDLIHDRGSKQRIIFESEEPITNLCFSPPPTSANAHAHQGGGFGPYRHTPAPDGGDTLYVSTIGRILTLITAGKGTGQPRVLESQGCGPGCMKPAIDFSSEEKGLAGEGSDIVVARDDAIYFYGPNGRGACYAYEGPKEMVHIFKNYVALVSPPASQPSTAPRSGGMTGTLKRLVGRSVSAAVTEDPFDVTKFTLLDTELKFVAHSERLISGVKQVFSTWGDLFVLTFDGKVHRYHEVSLQEKLGILYARNLYIPAINLAQKAGVGEAKLRAIYRRYADYLYGKGDWDGSMQWYIKAIGKSNEEGVSTVIRKFLDTQRIHNLIEYLEELHMHDIATSDHTTLLLNCYAKLKDIEKLEKFIKVSSGEGLRFDVDTAIAMCRQAGYYEQAVYLAERQGEHEVVVGILVENLRKVDKALGYTKRLEPEIAYSSLMRYARTFLQEVPQQTTDFFIEYYTGRYIARKKEEPGAQTQQQEGRIQSYLNASLLQQLPYMGGGGTAGGTSPNTNTSTNATASASPKKISDSAAGEGGTVPLDLPAPYKPPKPRTAFSSYVDHPKEFVEFLEKVLETAREGVLDEGDRVDIYTTLFEMYLQRANEAKTKEEKQQWETKAKDIIENKETSIDTSNVLLLSHLSNFRDGTVLVREKQGLRFDIFRSCCSAGDTAGAVRALKKYGAEEPQLYVAALSYFTSSPKVLEEAGEAELQRVLKVIDEQGLMKPLQVVQTLSTNAVATVGMVKRYLGDTIEKERREIENNRRMIKTYKTETEKKKAEIEDLGSKPSVFQSQRCLACNLQLELPTVHFLCKHSFHQRCLNNVDDNPECPTCSASNQTIRTLRKAQDEYADRHEYFNSQLQESRDKFGTVSDFFGKGVMAAPPVFN</sequence>
<feature type="domain" description="RING-type" evidence="13">
    <location>
        <begin position="948"/>
        <end position="986"/>
    </location>
</feature>
<dbReference type="Proteomes" id="UP000276215">
    <property type="component" value="Unassembled WGS sequence"/>
</dbReference>
<dbReference type="PROSITE" id="PS50236">
    <property type="entry name" value="CHCR"/>
    <property type="match status" value="1"/>
</dbReference>
<dbReference type="InterPro" id="IPR011990">
    <property type="entry name" value="TPR-like_helical_dom_sf"/>
</dbReference>
<dbReference type="Pfam" id="PF23356">
    <property type="entry name" value="TPR_PEP5_VPS11"/>
    <property type="match status" value="2"/>
</dbReference>
<accession>A0A3N4JZ36</accession>
<dbReference type="GO" id="GO:0006886">
    <property type="term" value="P:intracellular protein transport"/>
    <property type="evidence" value="ECO:0007669"/>
    <property type="project" value="UniProtKB-UniRule"/>
</dbReference>
<protein>
    <recommendedName>
        <fullName evidence="9">E3 ubiquitin-protein ligase PEP5</fullName>
        <ecNumber evidence="9">2.3.2.27</ecNumber>
    </recommendedName>
</protein>
<dbReference type="InterPro" id="IPR013083">
    <property type="entry name" value="Znf_RING/FYVE/PHD"/>
</dbReference>
<dbReference type="STRING" id="1336337.A0A3N4JZ36"/>
<dbReference type="Gene3D" id="2.130.10.10">
    <property type="entry name" value="YVTN repeat-like/Quinoprotein amine dehydrogenase"/>
    <property type="match status" value="1"/>
</dbReference>
<dbReference type="GO" id="GO:0030897">
    <property type="term" value="C:HOPS complex"/>
    <property type="evidence" value="ECO:0007669"/>
    <property type="project" value="UniProtKB-UniRule"/>
</dbReference>
<name>A0A3N4JZ36_9PEZI</name>
<evidence type="ECO:0000256" key="2">
    <source>
        <dbReference type="ARBA" id="ARBA00022448"/>
    </source>
</evidence>
<feature type="compositionally biased region" description="Low complexity" evidence="12">
    <location>
        <begin position="662"/>
        <end position="679"/>
    </location>
</feature>
<evidence type="ECO:0000256" key="7">
    <source>
        <dbReference type="ARBA" id="ARBA00023136"/>
    </source>
</evidence>
<reference evidence="14 15" key="1">
    <citation type="journal article" date="2018" name="Nat. Ecol. Evol.">
        <title>Pezizomycetes genomes reveal the molecular basis of ectomycorrhizal truffle lifestyle.</title>
        <authorList>
            <person name="Murat C."/>
            <person name="Payen T."/>
            <person name="Noel B."/>
            <person name="Kuo A."/>
            <person name="Morin E."/>
            <person name="Chen J."/>
            <person name="Kohler A."/>
            <person name="Krizsan K."/>
            <person name="Balestrini R."/>
            <person name="Da Silva C."/>
            <person name="Montanini B."/>
            <person name="Hainaut M."/>
            <person name="Levati E."/>
            <person name="Barry K.W."/>
            <person name="Belfiori B."/>
            <person name="Cichocki N."/>
            <person name="Clum A."/>
            <person name="Dockter R.B."/>
            <person name="Fauchery L."/>
            <person name="Guy J."/>
            <person name="Iotti M."/>
            <person name="Le Tacon F."/>
            <person name="Lindquist E.A."/>
            <person name="Lipzen A."/>
            <person name="Malagnac F."/>
            <person name="Mello A."/>
            <person name="Molinier V."/>
            <person name="Miyauchi S."/>
            <person name="Poulain J."/>
            <person name="Riccioni C."/>
            <person name="Rubini A."/>
            <person name="Sitrit Y."/>
            <person name="Splivallo R."/>
            <person name="Traeger S."/>
            <person name="Wang M."/>
            <person name="Zifcakova L."/>
            <person name="Wipf D."/>
            <person name="Zambonelli A."/>
            <person name="Paolocci F."/>
            <person name="Nowrousian M."/>
            <person name="Ottonello S."/>
            <person name="Baldrian P."/>
            <person name="Spatafora J.W."/>
            <person name="Henrissat B."/>
            <person name="Nagy L.G."/>
            <person name="Aury J.M."/>
            <person name="Wincker P."/>
            <person name="Grigoriev I.V."/>
            <person name="Bonfante P."/>
            <person name="Martin F.M."/>
        </authorList>
    </citation>
    <scope>NUCLEOTIDE SEQUENCE [LARGE SCALE GENOMIC DNA]</scope>
    <source>
        <strain evidence="14 15">120613-1</strain>
    </source>
</reference>
<dbReference type="InterPro" id="IPR036322">
    <property type="entry name" value="WD40_repeat_dom_sf"/>
</dbReference>
<dbReference type="Gene3D" id="1.25.40.10">
    <property type="entry name" value="Tetratricopeptide repeat domain"/>
    <property type="match status" value="1"/>
</dbReference>
<dbReference type="InterPro" id="IPR057307">
    <property type="entry name" value="PEP5_VPS11_N"/>
</dbReference>
<dbReference type="AlphaFoldDB" id="A0A3N4JZ36"/>
<dbReference type="InterPro" id="IPR000547">
    <property type="entry name" value="Clathrin_H-chain/VPS_repeat"/>
</dbReference>
<dbReference type="InterPro" id="IPR057308">
    <property type="entry name" value="CHCR_PEP5_VPS11"/>
</dbReference>
<evidence type="ECO:0000256" key="1">
    <source>
        <dbReference type="ARBA" id="ARBA00007070"/>
    </source>
</evidence>
<dbReference type="InterPro" id="IPR015943">
    <property type="entry name" value="WD40/YVTN_repeat-like_dom_sf"/>
</dbReference>
<evidence type="ECO:0000256" key="6">
    <source>
        <dbReference type="ARBA" id="ARBA00022927"/>
    </source>
</evidence>
<evidence type="ECO:0000256" key="4">
    <source>
        <dbReference type="ARBA" id="ARBA00022771"/>
    </source>
</evidence>
<evidence type="ECO:0000256" key="5">
    <source>
        <dbReference type="ARBA" id="ARBA00022833"/>
    </source>
</evidence>
<feature type="region of interest" description="Disordered" evidence="12">
    <location>
        <begin position="654"/>
        <end position="701"/>
    </location>
</feature>
<keyword evidence="3" id="KW-0479">Metal-binding</keyword>
<evidence type="ECO:0000256" key="12">
    <source>
        <dbReference type="SAM" id="MobiDB-lite"/>
    </source>
</evidence>
<dbReference type="Pfam" id="PF23341">
    <property type="entry name" value="PEP5_VPS11_N"/>
    <property type="match status" value="1"/>
</dbReference>
<keyword evidence="9" id="KW-0926">Vacuole</keyword>
<keyword evidence="4 10" id="KW-0863">Zinc-finger</keyword>
<dbReference type="GO" id="GO:0006904">
    <property type="term" value="P:vesicle docking involved in exocytosis"/>
    <property type="evidence" value="ECO:0007669"/>
    <property type="project" value="TreeGrafter"/>
</dbReference>
<dbReference type="InterPro" id="IPR016024">
    <property type="entry name" value="ARM-type_fold"/>
</dbReference>
<dbReference type="InterPro" id="IPR001841">
    <property type="entry name" value="Znf_RING"/>
</dbReference>
<dbReference type="GO" id="GO:0007033">
    <property type="term" value="P:vacuole organization"/>
    <property type="evidence" value="ECO:0007669"/>
    <property type="project" value="TreeGrafter"/>
</dbReference>
<dbReference type="CDD" id="cd16688">
    <property type="entry name" value="RING-H2_Vps11"/>
    <property type="match status" value="1"/>
</dbReference>
<evidence type="ECO:0000256" key="10">
    <source>
        <dbReference type="PROSITE-ProRule" id="PRU00175"/>
    </source>
</evidence>
<evidence type="ECO:0000256" key="3">
    <source>
        <dbReference type="ARBA" id="ARBA00022723"/>
    </source>
</evidence>
<comment type="catalytic activity">
    <reaction evidence="9">
        <text>S-ubiquitinyl-[E2 ubiquitin-conjugating enzyme]-L-cysteine + [acceptor protein]-L-lysine = [E2 ubiquitin-conjugating enzyme]-L-cysteine + N(6)-ubiquitinyl-[acceptor protein]-L-lysine.</text>
        <dbReference type="EC" id="2.3.2.27"/>
    </reaction>
</comment>
<keyword evidence="7 9" id="KW-0472">Membrane</keyword>
<dbReference type="InterPro" id="IPR016528">
    <property type="entry name" value="VPS11"/>
</dbReference>
<dbReference type="GO" id="GO:0000329">
    <property type="term" value="C:fungal-type vacuole membrane"/>
    <property type="evidence" value="ECO:0007669"/>
    <property type="project" value="UniProtKB-UniRule"/>
</dbReference>
<dbReference type="GO" id="GO:0007032">
    <property type="term" value="P:endosome organization"/>
    <property type="evidence" value="ECO:0007669"/>
    <property type="project" value="TreeGrafter"/>
</dbReference>
<dbReference type="SUPFAM" id="SSF50978">
    <property type="entry name" value="WD40 repeat-like"/>
    <property type="match status" value="1"/>
</dbReference>
<comment type="similarity">
    <text evidence="1 9">Belongs to the VPS11 family.</text>
</comment>
<dbReference type="SUPFAM" id="SSF57850">
    <property type="entry name" value="RING/U-box"/>
    <property type="match status" value="1"/>
</dbReference>
<dbReference type="InterPro" id="IPR024763">
    <property type="entry name" value="VPS11_C"/>
</dbReference>
<keyword evidence="2 9" id="KW-0813">Transport</keyword>
<evidence type="ECO:0000256" key="8">
    <source>
        <dbReference type="ARBA" id="ARBA00029433"/>
    </source>
</evidence>
<keyword evidence="6 9" id="KW-0653">Protein transport</keyword>
<dbReference type="EC" id="2.3.2.27" evidence="9"/>
<evidence type="ECO:0000256" key="9">
    <source>
        <dbReference type="PIRNR" id="PIRNR007860"/>
    </source>
</evidence>
<dbReference type="PIRSF" id="PIRSF007860">
    <property type="entry name" value="VPS11"/>
    <property type="match status" value="1"/>
</dbReference>
<dbReference type="PANTHER" id="PTHR23323:SF24">
    <property type="entry name" value="VACUOLAR PROTEIN SORTING-ASSOCIATED PROTEIN 11 HOMOLOG"/>
    <property type="match status" value="1"/>
</dbReference>
<comment type="subcellular location">
    <subcellularLocation>
        <location evidence="8">Endomembrane system</location>
        <topology evidence="8">Peripheral membrane protein</topology>
        <orientation evidence="8">Cytoplasmic side</orientation>
    </subcellularLocation>
    <subcellularLocation>
        <location evidence="9">Vacuole membrane</location>
        <topology evidence="9">Peripheral membrane protein</topology>
        <orientation evidence="9">Cytoplasmic side</orientation>
    </subcellularLocation>
</comment>
<comment type="subunit">
    <text evidence="9">Component of the homotypic vacuole fusion and vacuole protein sorting (HOPS) complex. Component of the class C core vacuole/endosome tethering (CORVET) complex.</text>
</comment>
<keyword evidence="9" id="KW-0808">Transferase</keyword>
<keyword evidence="15" id="KW-1185">Reference proteome</keyword>
<evidence type="ECO:0000256" key="11">
    <source>
        <dbReference type="PROSITE-ProRule" id="PRU01006"/>
    </source>
</evidence>
<dbReference type="PANTHER" id="PTHR23323">
    <property type="entry name" value="VACUOLAR PROTEIN SORTING-ASSOCIATED PROTEIN"/>
    <property type="match status" value="1"/>
</dbReference>
<dbReference type="OrthoDB" id="26184at2759"/>
<dbReference type="GO" id="GO:0048284">
    <property type="term" value="P:organelle fusion"/>
    <property type="evidence" value="ECO:0007669"/>
    <property type="project" value="TreeGrafter"/>
</dbReference>
<feature type="repeat" description="CHCR" evidence="11">
    <location>
        <begin position="459"/>
        <end position="610"/>
    </location>
</feature>
<evidence type="ECO:0000313" key="14">
    <source>
        <dbReference type="EMBL" id="RPB03654.1"/>
    </source>
</evidence>
<dbReference type="SUPFAM" id="SSF48371">
    <property type="entry name" value="ARM repeat"/>
    <property type="match status" value="1"/>
</dbReference>